<sequence>MYKSHKQGGVPKMNSSIPINITSTDALNSIGENIIIADKDYNVTWMNATAVKSMTAIAPLFGLEGAEQIIGMNMDEFHRMPQYQRRIMSGLQEAHRARINIRNKFAADIVISPITSAAHSGQVEGYMVMLMDVTSKAEEEKKRESMIAELSVPILHIWEKTIALPLKGELDHERGEKVISTVLEECVSGGTEYVMISLSGINRFDDSIRQNLQNLYDCLKLIGVECIIVGITPEVAIRIGEFKGIVTFSHSNVGLKYIMSKLDSEI</sequence>
<protein>
    <submittedName>
        <fullName evidence="2">RsbR, positive regulator of sigma-B</fullName>
    </submittedName>
</protein>
<dbReference type="PANTHER" id="PTHR33745">
    <property type="entry name" value="RSBT ANTAGONIST PROTEIN RSBS-RELATED"/>
    <property type="match status" value="1"/>
</dbReference>
<dbReference type="AlphaFoldDB" id="A0A1J6WF51"/>
<keyword evidence="3" id="KW-1185">Reference proteome</keyword>
<dbReference type="Proteomes" id="UP000182062">
    <property type="component" value="Unassembled WGS sequence"/>
</dbReference>
<dbReference type="InterPro" id="IPR036513">
    <property type="entry name" value="STAS_dom_sf"/>
</dbReference>
<comment type="caution">
    <text evidence="2">The sequence shown here is derived from an EMBL/GenBank/DDBJ whole genome shotgun (WGS) entry which is preliminary data.</text>
</comment>
<dbReference type="InterPro" id="IPR002645">
    <property type="entry name" value="STAS_dom"/>
</dbReference>
<dbReference type="Pfam" id="PF01740">
    <property type="entry name" value="STAS"/>
    <property type="match status" value="1"/>
</dbReference>
<dbReference type="CDD" id="cd07041">
    <property type="entry name" value="STAS_RsbR_RsbS_like"/>
    <property type="match status" value="1"/>
</dbReference>
<dbReference type="EMBL" id="MINN01000150">
    <property type="protein sequence ID" value="OIU66907.1"/>
    <property type="molecule type" value="Genomic_DNA"/>
</dbReference>
<proteinExistence type="predicted"/>
<reference evidence="2 3" key="1">
    <citation type="submission" date="2016-09" db="EMBL/GenBank/DDBJ databases">
        <title>Bacillus aquimaris SAMM genome sequence reveals colonization and biosurfactant production capacities.</title>
        <authorList>
            <person name="Waghmode S.R."/>
            <person name="Suryavanshi M.V."/>
        </authorList>
    </citation>
    <scope>NUCLEOTIDE SEQUENCE [LARGE SCALE GENOMIC DNA]</scope>
    <source>
        <strain evidence="2 3">SAMM</strain>
    </source>
</reference>
<evidence type="ECO:0000313" key="3">
    <source>
        <dbReference type="Proteomes" id="UP000182062"/>
    </source>
</evidence>
<evidence type="ECO:0000259" key="1">
    <source>
        <dbReference type="PROSITE" id="PS50801"/>
    </source>
</evidence>
<evidence type="ECO:0000313" key="2">
    <source>
        <dbReference type="EMBL" id="OIU66907.1"/>
    </source>
</evidence>
<accession>A0A1J6WF51</accession>
<feature type="domain" description="STAS" evidence="1">
    <location>
        <begin position="151"/>
        <end position="266"/>
    </location>
</feature>
<dbReference type="Gene3D" id="3.30.750.24">
    <property type="entry name" value="STAS domain"/>
    <property type="match status" value="1"/>
</dbReference>
<gene>
    <name evidence="2" type="ORF">BHE18_13425</name>
</gene>
<dbReference type="PANTHER" id="PTHR33745:SF8">
    <property type="entry name" value="BLUE-LIGHT PHOTORECEPTOR"/>
    <property type="match status" value="1"/>
</dbReference>
<organism evidence="2 3">
    <name type="scientific">Rossellomorea aquimaris</name>
    <dbReference type="NCBI Taxonomy" id="189382"/>
    <lineage>
        <taxon>Bacteria</taxon>
        <taxon>Bacillati</taxon>
        <taxon>Bacillota</taxon>
        <taxon>Bacilli</taxon>
        <taxon>Bacillales</taxon>
        <taxon>Bacillaceae</taxon>
        <taxon>Rossellomorea</taxon>
    </lineage>
</organism>
<dbReference type="PROSITE" id="PS50801">
    <property type="entry name" value="STAS"/>
    <property type="match status" value="1"/>
</dbReference>
<dbReference type="InterPro" id="IPR051932">
    <property type="entry name" value="Bact_StressResp_Reg"/>
</dbReference>
<name>A0A1J6WF51_9BACI</name>
<dbReference type="SUPFAM" id="SSF52091">
    <property type="entry name" value="SpoIIaa-like"/>
    <property type="match status" value="1"/>
</dbReference>
<dbReference type="Gene3D" id="3.30.450.20">
    <property type="entry name" value="PAS domain"/>
    <property type="match status" value="1"/>
</dbReference>